<keyword evidence="11" id="KW-0966">Cell projection</keyword>
<feature type="transmembrane region" description="Helical" evidence="10">
    <location>
        <begin position="120"/>
        <end position="141"/>
    </location>
</feature>
<dbReference type="EMBL" id="VHSG01000006">
    <property type="protein sequence ID" value="TQV84185.1"/>
    <property type="molecule type" value="Genomic_DNA"/>
</dbReference>
<feature type="transmembrane region" description="Helical" evidence="10">
    <location>
        <begin position="45"/>
        <end position="67"/>
    </location>
</feature>
<dbReference type="RefSeq" id="WP_142903265.1">
    <property type="nucleotide sequence ID" value="NZ_ML660089.1"/>
</dbReference>
<evidence type="ECO:0000256" key="3">
    <source>
        <dbReference type="ARBA" id="ARBA00021717"/>
    </source>
</evidence>
<dbReference type="InterPro" id="IPR002010">
    <property type="entry name" value="T3SS_IM_R"/>
</dbReference>
<evidence type="ECO:0000256" key="9">
    <source>
        <dbReference type="NCBIfam" id="TIGR01400"/>
    </source>
</evidence>
<comment type="subcellular location">
    <subcellularLocation>
        <location evidence="10">Cell membrane</location>
        <topology evidence="10">Multi-pass membrane protein</topology>
    </subcellularLocation>
    <subcellularLocation>
        <location evidence="10">Bacterial flagellum basal body</location>
    </subcellularLocation>
</comment>
<feature type="transmembrane region" description="Helical" evidence="10">
    <location>
        <begin position="180"/>
        <end position="202"/>
    </location>
</feature>
<dbReference type="PRINTS" id="PR00953">
    <property type="entry name" value="TYPE3IMRPROT"/>
</dbReference>
<comment type="function">
    <text evidence="1 10">Role in flagellar biosynthesis.</text>
</comment>
<dbReference type="GO" id="GO:0009425">
    <property type="term" value="C:bacterial-type flagellum basal body"/>
    <property type="evidence" value="ECO:0007669"/>
    <property type="project" value="UniProtKB-SubCell"/>
</dbReference>
<dbReference type="GO" id="GO:0005886">
    <property type="term" value="C:plasma membrane"/>
    <property type="evidence" value="ECO:0007669"/>
    <property type="project" value="UniProtKB-SubCell"/>
</dbReference>
<feature type="transmembrane region" description="Helical" evidence="10">
    <location>
        <begin position="79"/>
        <end position="99"/>
    </location>
</feature>
<keyword evidence="7 10" id="KW-0472">Membrane</keyword>
<evidence type="ECO:0000256" key="8">
    <source>
        <dbReference type="ARBA" id="ARBA00023143"/>
    </source>
</evidence>
<feature type="transmembrane region" description="Helical" evidence="10">
    <location>
        <begin position="214"/>
        <end position="234"/>
    </location>
</feature>
<dbReference type="NCBIfam" id="TIGR01400">
    <property type="entry name" value="fliR"/>
    <property type="match status" value="1"/>
</dbReference>
<keyword evidence="5 10" id="KW-0812">Transmembrane</keyword>
<accession>A0A545U3Y2</accession>
<evidence type="ECO:0000256" key="4">
    <source>
        <dbReference type="ARBA" id="ARBA00022475"/>
    </source>
</evidence>
<organism evidence="11 12">
    <name type="scientific">Exilibacterium tricleocarpae</name>
    <dbReference type="NCBI Taxonomy" id="2591008"/>
    <lineage>
        <taxon>Bacteria</taxon>
        <taxon>Pseudomonadati</taxon>
        <taxon>Pseudomonadota</taxon>
        <taxon>Gammaproteobacteria</taxon>
        <taxon>Cellvibrionales</taxon>
        <taxon>Cellvibrionaceae</taxon>
        <taxon>Exilibacterium</taxon>
    </lineage>
</organism>
<dbReference type="GO" id="GO:0006605">
    <property type="term" value="P:protein targeting"/>
    <property type="evidence" value="ECO:0007669"/>
    <property type="project" value="UniProtKB-UniRule"/>
</dbReference>
<protein>
    <recommendedName>
        <fullName evidence="3 9">Flagellar biosynthetic protein FliR</fullName>
    </recommendedName>
</protein>
<dbReference type="InterPro" id="IPR006303">
    <property type="entry name" value="FliR"/>
</dbReference>
<name>A0A545U3Y2_9GAMM</name>
<evidence type="ECO:0000256" key="7">
    <source>
        <dbReference type="ARBA" id="ARBA00023136"/>
    </source>
</evidence>
<comment type="caution">
    <text evidence="11">The sequence shown here is derived from an EMBL/GenBank/DDBJ whole genome shotgun (WGS) entry which is preliminary data.</text>
</comment>
<dbReference type="PANTHER" id="PTHR30065:SF8">
    <property type="entry name" value="FLAGELLAR BIOSYNTHETIC PROTEIN FLIR"/>
    <property type="match status" value="1"/>
</dbReference>
<dbReference type="OrthoDB" id="9797790at2"/>
<reference evidence="11 12" key="1">
    <citation type="submission" date="2019-06" db="EMBL/GenBank/DDBJ databases">
        <title>Whole genome sequence for Cellvibrionaceae sp. R142.</title>
        <authorList>
            <person name="Wang G."/>
        </authorList>
    </citation>
    <scope>NUCLEOTIDE SEQUENCE [LARGE SCALE GENOMIC DNA]</scope>
    <source>
        <strain evidence="11 12">R142</strain>
    </source>
</reference>
<keyword evidence="4 10" id="KW-1003">Cell membrane</keyword>
<dbReference type="Pfam" id="PF01311">
    <property type="entry name" value="Bac_export_1"/>
    <property type="match status" value="1"/>
</dbReference>
<evidence type="ECO:0000313" key="12">
    <source>
        <dbReference type="Proteomes" id="UP000319732"/>
    </source>
</evidence>
<evidence type="ECO:0000256" key="1">
    <source>
        <dbReference type="ARBA" id="ARBA00002578"/>
    </source>
</evidence>
<keyword evidence="6 10" id="KW-1133">Transmembrane helix</keyword>
<keyword evidence="11" id="KW-0282">Flagellum</keyword>
<gene>
    <name evidence="11" type="primary">fliR</name>
    <name evidence="11" type="ORF">FKG94_05870</name>
</gene>
<proteinExistence type="inferred from homology"/>
<keyword evidence="12" id="KW-1185">Reference proteome</keyword>
<comment type="similarity">
    <text evidence="2 10">Belongs to the FliR/MopE/SpaR family.</text>
</comment>
<dbReference type="AlphaFoldDB" id="A0A545U3Y2"/>
<evidence type="ECO:0000256" key="10">
    <source>
        <dbReference type="RuleBase" id="RU362071"/>
    </source>
</evidence>
<evidence type="ECO:0000256" key="5">
    <source>
        <dbReference type="ARBA" id="ARBA00022692"/>
    </source>
</evidence>
<sequence>MLQLTDVDIMQFVGQYGWPLIRIGALFMAMPIIGTRIVSVRVRVVLAVAVTLIVVPLLPPLPAVAGLSLQSLMIVVQQVLIGLAMGFVLQVVFQLFVLGGQFIAMKMGLGFASMNDPANGVVVTVVSQYYLILTTLLFLSVNGHLVVIEVLVESFNTLPIAATGLTAQHFFELADLGAWMFTRATLIALPVLTSLLVVNLAFGVMSRAAPQMNVFAVGFPITLILGLLLMWLSLVSFLPNYQLFIGEGFAFLHQLAGTR</sequence>
<feature type="transmembrane region" description="Helical" evidence="10">
    <location>
        <begin position="20"/>
        <end position="38"/>
    </location>
</feature>
<keyword evidence="11" id="KW-0969">Cilium</keyword>
<dbReference type="PANTHER" id="PTHR30065">
    <property type="entry name" value="FLAGELLAR BIOSYNTHETIC PROTEIN FLIR"/>
    <property type="match status" value="1"/>
</dbReference>
<keyword evidence="8 10" id="KW-0975">Bacterial flagellum</keyword>
<evidence type="ECO:0000313" key="11">
    <source>
        <dbReference type="EMBL" id="TQV84185.1"/>
    </source>
</evidence>
<dbReference type="GO" id="GO:0044780">
    <property type="term" value="P:bacterial-type flagellum assembly"/>
    <property type="evidence" value="ECO:0007669"/>
    <property type="project" value="UniProtKB-UniRule"/>
</dbReference>
<dbReference type="Proteomes" id="UP000319732">
    <property type="component" value="Unassembled WGS sequence"/>
</dbReference>
<evidence type="ECO:0000256" key="6">
    <source>
        <dbReference type="ARBA" id="ARBA00022989"/>
    </source>
</evidence>
<evidence type="ECO:0000256" key="2">
    <source>
        <dbReference type="ARBA" id="ARBA00009772"/>
    </source>
</evidence>